<evidence type="ECO:0000256" key="2">
    <source>
        <dbReference type="ARBA" id="ARBA00026234"/>
    </source>
</evidence>
<dbReference type="eggNOG" id="ENOG502S9QI">
    <property type="taxonomic scope" value="Eukaryota"/>
</dbReference>
<dbReference type="CDD" id="cd20269">
    <property type="entry name" value="Complex1_LYR_LYRM9"/>
    <property type="match status" value="1"/>
</dbReference>
<dbReference type="Ensembl" id="ENSMPUT00000014481.1">
    <property type="protein sequence ID" value="ENSMPUP00000014253.1"/>
    <property type="gene ID" value="ENSMPUG00000014362.1"/>
</dbReference>
<organism evidence="4">
    <name type="scientific">Mustela putorius furo</name>
    <name type="common">European domestic ferret</name>
    <name type="synonym">Mustela furo</name>
    <dbReference type="NCBI Taxonomy" id="9669"/>
    <lineage>
        <taxon>Eukaryota</taxon>
        <taxon>Metazoa</taxon>
        <taxon>Chordata</taxon>
        <taxon>Craniata</taxon>
        <taxon>Vertebrata</taxon>
        <taxon>Euteleostomi</taxon>
        <taxon>Mammalia</taxon>
        <taxon>Eutheria</taxon>
        <taxon>Laurasiatheria</taxon>
        <taxon>Carnivora</taxon>
        <taxon>Caniformia</taxon>
        <taxon>Musteloidea</taxon>
        <taxon>Mustelidae</taxon>
        <taxon>Mustelinae</taxon>
        <taxon>Mustela</taxon>
    </lineage>
</organism>
<comment type="similarity">
    <text evidence="1">Belongs to the complex I LYR family. LYRM9 subfamily.</text>
</comment>
<dbReference type="Pfam" id="PF05347">
    <property type="entry name" value="Complex1_LYR"/>
    <property type="match status" value="1"/>
</dbReference>
<dbReference type="InterPro" id="IPR052151">
    <property type="entry name" value="Complex_I_LYR"/>
</dbReference>
<name>M3YSE3_MUSPF</name>
<dbReference type="InterPro" id="IPR045291">
    <property type="entry name" value="Complex1_LYR_LYRM9"/>
</dbReference>
<dbReference type="GeneTree" id="ENSGT00390000002625"/>
<protein>
    <recommendedName>
        <fullName evidence="2">LYR motif-containing protein 9</fullName>
    </recommendedName>
</protein>
<dbReference type="STRING" id="9669.ENSMPUP00000014253"/>
<dbReference type="PANTHER" id="PTHR47061">
    <property type="entry name" value="LYR MOTIF-CONTAINING PROTEIN 9"/>
    <property type="match status" value="1"/>
</dbReference>
<evidence type="ECO:0000259" key="3">
    <source>
        <dbReference type="Pfam" id="PF05347"/>
    </source>
</evidence>
<evidence type="ECO:0000256" key="1">
    <source>
        <dbReference type="ARBA" id="ARBA00025757"/>
    </source>
</evidence>
<dbReference type="InParanoid" id="M3YSE3"/>
<proteinExistence type="inferred from homology"/>
<dbReference type="HOGENOM" id="CLU_1767454_0_0_1"/>
<dbReference type="OMA" id="HTWARSA"/>
<evidence type="ECO:0000313" key="4">
    <source>
        <dbReference type="Ensembl" id="ENSMPUP00000014253.1"/>
    </source>
</evidence>
<dbReference type="InterPro" id="IPR008011">
    <property type="entry name" value="Complex1_LYR_dom"/>
</dbReference>
<feature type="domain" description="Complex 1 LYR protein" evidence="3">
    <location>
        <begin position="11"/>
        <end position="68"/>
    </location>
</feature>
<dbReference type="AlphaFoldDB" id="M3YSE3"/>
<sequence length="147" mass="16985">MAPLPGAELVQRPLQLYRYLLRCCQQLPTKGIQEHYKHAVRQSFRVHSDEDNPERIQQIIKRAIEDADWIMNKVSSWLPALPTLWLGGVDSSNFCGHQGSPLPHTWARSARQRHPTAPANNSPLPEAQSWWQMPFWLYLFSVRGGEF</sequence>
<reference evidence="4" key="1">
    <citation type="submission" date="2024-06" db="UniProtKB">
        <authorList>
            <consortium name="Ensembl"/>
        </authorList>
    </citation>
    <scope>IDENTIFICATION</scope>
</reference>
<dbReference type="EMBL" id="AEYP01021322">
    <property type="status" value="NOT_ANNOTATED_CDS"/>
    <property type="molecule type" value="Genomic_DNA"/>
</dbReference>
<accession>M3YSE3</accession>
<dbReference type="PANTHER" id="PTHR47061:SF1">
    <property type="entry name" value="LYR MOTIF-CONTAINING PROTEIN 9"/>
    <property type="match status" value="1"/>
</dbReference>